<keyword evidence="2" id="KW-1185">Reference proteome</keyword>
<gene>
    <name evidence="1" type="ORF">PIB30_096779</name>
</gene>
<reference evidence="1 2" key="1">
    <citation type="journal article" date="2023" name="Plants (Basel)">
        <title>Bridging the Gap: Combining Genomics and Transcriptomics Approaches to Understand Stylosanthes scabra, an Orphan Legume from the Brazilian Caatinga.</title>
        <authorList>
            <person name="Ferreira-Neto J.R.C."/>
            <person name="da Silva M.D."/>
            <person name="Binneck E."/>
            <person name="de Melo N.F."/>
            <person name="da Silva R.H."/>
            <person name="de Melo A.L.T.M."/>
            <person name="Pandolfi V."/>
            <person name="Bustamante F.O."/>
            <person name="Brasileiro-Vidal A.C."/>
            <person name="Benko-Iseppon A.M."/>
        </authorList>
    </citation>
    <scope>NUCLEOTIDE SEQUENCE [LARGE SCALE GENOMIC DNA]</scope>
    <source>
        <tissue evidence="1">Leaves</tissue>
    </source>
</reference>
<name>A0ABU6QXC9_9FABA</name>
<dbReference type="Proteomes" id="UP001341840">
    <property type="component" value="Unassembled WGS sequence"/>
</dbReference>
<sequence length="111" mass="12970">MVINVFKAMQYPGEDDAENCMRIDGIDMLIKEILEEDTLLKSNAKYEIRLNALEEANHESVLQEKGRCNIAGKANNGAESPTFYSQICFSRKRRKFMSYHKLLFEYQGRRR</sequence>
<proteinExistence type="predicted"/>
<evidence type="ECO:0000313" key="2">
    <source>
        <dbReference type="Proteomes" id="UP001341840"/>
    </source>
</evidence>
<feature type="non-terminal residue" evidence="1">
    <location>
        <position position="111"/>
    </location>
</feature>
<accession>A0ABU6QXC9</accession>
<comment type="caution">
    <text evidence="1">The sequence shown here is derived from an EMBL/GenBank/DDBJ whole genome shotgun (WGS) entry which is preliminary data.</text>
</comment>
<dbReference type="EMBL" id="JASCZI010002325">
    <property type="protein sequence ID" value="MED6116082.1"/>
    <property type="molecule type" value="Genomic_DNA"/>
</dbReference>
<evidence type="ECO:0000313" key="1">
    <source>
        <dbReference type="EMBL" id="MED6116082.1"/>
    </source>
</evidence>
<organism evidence="1 2">
    <name type="scientific">Stylosanthes scabra</name>
    <dbReference type="NCBI Taxonomy" id="79078"/>
    <lineage>
        <taxon>Eukaryota</taxon>
        <taxon>Viridiplantae</taxon>
        <taxon>Streptophyta</taxon>
        <taxon>Embryophyta</taxon>
        <taxon>Tracheophyta</taxon>
        <taxon>Spermatophyta</taxon>
        <taxon>Magnoliopsida</taxon>
        <taxon>eudicotyledons</taxon>
        <taxon>Gunneridae</taxon>
        <taxon>Pentapetalae</taxon>
        <taxon>rosids</taxon>
        <taxon>fabids</taxon>
        <taxon>Fabales</taxon>
        <taxon>Fabaceae</taxon>
        <taxon>Papilionoideae</taxon>
        <taxon>50 kb inversion clade</taxon>
        <taxon>dalbergioids sensu lato</taxon>
        <taxon>Dalbergieae</taxon>
        <taxon>Pterocarpus clade</taxon>
        <taxon>Stylosanthes</taxon>
    </lineage>
</organism>
<protein>
    <submittedName>
        <fullName evidence="1">Uncharacterized protein</fullName>
    </submittedName>
</protein>